<dbReference type="Proteomes" id="UP000640333">
    <property type="component" value="Unassembled WGS sequence"/>
</dbReference>
<protein>
    <submittedName>
        <fullName evidence="2">SIS domain-containing protein</fullName>
    </submittedName>
</protein>
<dbReference type="PANTHER" id="PTHR30390">
    <property type="entry name" value="SEDOHEPTULOSE 7-PHOSPHATE ISOMERASE / DNAA INITIATOR-ASSOCIATING FACTOR FOR REPLICATION INITIATION"/>
    <property type="match status" value="1"/>
</dbReference>
<organism evidence="2 3">
    <name type="scientific">Pontibacterium sinense</name>
    <dbReference type="NCBI Taxonomy" id="2781979"/>
    <lineage>
        <taxon>Bacteria</taxon>
        <taxon>Pseudomonadati</taxon>
        <taxon>Pseudomonadota</taxon>
        <taxon>Gammaproteobacteria</taxon>
        <taxon>Oceanospirillales</taxon>
        <taxon>Oceanospirillaceae</taxon>
        <taxon>Pontibacterium</taxon>
    </lineage>
</organism>
<dbReference type="EMBL" id="JADEYS010000003">
    <property type="protein sequence ID" value="MBE9396555.1"/>
    <property type="molecule type" value="Genomic_DNA"/>
</dbReference>
<dbReference type="GO" id="GO:1901135">
    <property type="term" value="P:carbohydrate derivative metabolic process"/>
    <property type="evidence" value="ECO:0007669"/>
    <property type="project" value="InterPro"/>
</dbReference>
<accession>A0A8J7FSR7</accession>
<dbReference type="RefSeq" id="WP_193952101.1">
    <property type="nucleotide sequence ID" value="NZ_JADEYS010000003.1"/>
</dbReference>
<dbReference type="InterPro" id="IPR050099">
    <property type="entry name" value="SIS_GmhA/DiaA_subfam"/>
</dbReference>
<sequence length="197" mass="21330">MELEDRIVSQFHNSMEVNAVTIEQYTPMIAHAGELLLHCLVTEAKVLTCGNGASASLAQHFCSLMLNRFRQERPGLPAICLNADAHTLSGISEDSSFSDVYAKQIRALGQPGDLFLVLSPHGRSNSMVQAIQAAHDREMIVIALTGNDGGDMTALLGPDEVEICVPAEDPILVHDAHLLVLHSLCDLVDFQLFGSEL</sequence>
<evidence type="ECO:0000259" key="1">
    <source>
        <dbReference type="PROSITE" id="PS51464"/>
    </source>
</evidence>
<dbReference type="PANTHER" id="PTHR30390:SF6">
    <property type="entry name" value="DNAA INITIATOR-ASSOCIATING PROTEIN DIAA"/>
    <property type="match status" value="1"/>
</dbReference>
<keyword evidence="3" id="KW-1185">Reference proteome</keyword>
<dbReference type="InterPro" id="IPR001347">
    <property type="entry name" value="SIS_dom"/>
</dbReference>
<dbReference type="InterPro" id="IPR046348">
    <property type="entry name" value="SIS_dom_sf"/>
</dbReference>
<comment type="caution">
    <text evidence="2">The sequence shown here is derived from an EMBL/GenBank/DDBJ whole genome shotgun (WGS) entry which is preliminary data.</text>
</comment>
<dbReference type="CDD" id="cd05006">
    <property type="entry name" value="SIS_GmhA"/>
    <property type="match status" value="1"/>
</dbReference>
<feature type="domain" description="SIS" evidence="1">
    <location>
        <begin position="32"/>
        <end position="197"/>
    </location>
</feature>
<dbReference type="InterPro" id="IPR035461">
    <property type="entry name" value="GmhA/DiaA"/>
</dbReference>
<dbReference type="AlphaFoldDB" id="A0A8J7FSR7"/>
<evidence type="ECO:0000313" key="3">
    <source>
        <dbReference type="Proteomes" id="UP000640333"/>
    </source>
</evidence>
<proteinExistence type="predicted"/>
<dbReference type="Gene3D" id="3.40.50.10490">
    <property type="entry name" value="Glucose-6-phosphate isomerase like protein, domain 1"/>
    <property type="match status" value="1"/>
</dbReference>
<name>A0A8J7FSR7_9GAMM</name>
<dbReference type="GO" id="GO:0097367">
    <property type="term" value="F:carbohydrate derivative binding"/>
    <property type="evidence" value="ECO:0007669"/>
    <property type="project" value="InterPro"/>
</dbReference>
<dbReference type="SUPFAM" id="SSF53697">
    <property type="entry name" value="SIS domain"/>
    <property type="match status" value="1"/>
</dbReference>
<reference evidence="2" key="1">
    <citation type="submission" date="2020-10" db="EMBL/GenBank/DDBJ databases">
        <title>Bacterium isolated from coastal waters sediment.</title>
        <authorList>
            <person name="Chen R.-J."/>
            <person name="Lu D.-C."/>
            <person name="Zhu K.-L."/>
            <person name="Du Z.-J."/>
        </authorList>
    </citation>
    <scope>NUCLEOTIDE SEQUENCE</scope>
    <source>
        <strain evidence="2">N1Y112</strain>
    </source>
</reference>
<dbReference type="Pfam" id="PF13580">
    <property type="entry name" value="SIS_2"/>
    <property type="match status" value="1"/>
</dbReference>
<gene>
    <name evidence="2" type="ORF">IOQ59_04685</name>
</gene>
<evidence type="ECO:0000313" key="2">
    <source>
        <dbReference type="EMBL" id="MBE9396555.1"/>
    </source>
</evidence>
<dbReference type="PROSITE" id="PS51464">
    <property type="entry name" value="SIS"/>
    <property type="match status" value="1"/>
</dbReference>